<evidence type="ECO:0000313" key="2">
    <source>
        <dbReference type="Proteomes" id="UP000034785"/>
    </source>
</evidence>
<sequence>MKIYALILIFFLILTFTLPSRVLAVSEHLNLGQLQSMGFTKYESVNGNSLLYPFKRFREKIFRVPDQELFDTRFNELIYIANKKKTGFLEESVSRYISISGILMQNKKSSVSEKAKQNIKILEKLRDGYPANSLPWIQIQKTVDTTRRLQ</sequence>
<accession>A0A0G1E8S8</accession>
<comment type="caution">
    <text evidence="1">The sequence shown here is derived from an EMBL/GenBank/DDBJ whole genome shotgun (WGS) entry which is preliminary data.</text>
</comment>
<evidence type="ECO:0008006" key="3">
    <source>
        <dbReference type="Google" id="ProtNLM"/>
    </source>
</evidence>
<organism evidence="1 2">
    <name type="scientific">Candidatus Daviesbacteria bacterium GW2011_GWA2_42_7</name>
    <dbReference type="NCBI Taxonomy" id="1618425"/>
    <lineage>
        <taxon>Bacteria</taxon>
        <taxon>Candidatus Daviesiibacteriota</taxon>
    </lineage>
</organism>
<proteinExistence type="predicted"/>
<dbReference type="AlphaFoldDB" id="A0A0G1E8S8"/>
<dbReference type="Proteomes" id="UP000034785">
    <property type="component" value="Unassembled WGS sequence"/>
</dbReference>
<reference evidence="1 2" key="1">
    <citation type="journal article" date="2015" name="Nature">
        <title>rRNA introns, odd ribosomes, and small enigmatic genomes across a large radiation of phyla.</title>
        <authorList>
            <person name="Brown C.T."/>
            <person name="Hug L.A."/>
            <person name="Thomas B.C."/>
            <person name="Sharon I."/>
            <person name="Castelle C.J."/>
            <person name="Singh A."/>
            <person name="Wilkins M.J."/>
            <person name="Williams K.H."/>
            <person name="Banfield J.F."/>
        </authorList>
    </citation>
    <scope>NUCLEOTIDE SEQUENCE [LARGE SCALE GENOMIC DNA]</scope>
</reference>
<dbReference type="EMBL" id="LCEJ01000008">
    <property type="protein sequence ID" value="KKS70978.1"/>
    <property type="molecule type" value="Genomic_DNA"/>
</dbReference>
<gene>
    <name evidence="1" type="ORF">UV41_C0008G0010</name>
</gene>
<protein>
    <recommendedName>
        <fullName evidence="3">DUF5667 domain-containing protein</fullName>
    </recommendedName>
</protein>
<evidence type="ECO:0000313" key="1">
    <source>
        <dbReference type="EMBL" id="KKS70978.1"/>
    </source>
</evidence>
<name>A0A0G1E8S8_9BACT</name>